<dbReference type="InterPro" id="IPR027443">
    <property type="entry name" value="IPNS-like_sf"/>
</dbReference>
<dbReference type="STRING" id="226910.UCMB321_5614"/>
<dbReference type="SUPFAM" id="SSF51197">
    <property type="entry name" value="Clavaminate synthase-like"/>
    <property type="match status" value="1"/>
</dbReference>
<evidence type="ECO:0000313" key="3">
    <source>
        <dbReference type="EMBL" id="KIH80583.1"/>
    </source>
</evidence>
<reference evidence="2 4" key="1">
    <citation type="submission" date="2015-01" db="EMBL/GenBank/DDBJ databases">
        <title>Complete genome of Pseudomonas batumici UCM B-321 producer of the batumin antibiotic with strong antistaphilococcal and potential anticancer activity.</title>
        <authorList>
            <person name="Klochko V.V."/>
            <person name="Zelena L.B."/>
            <person name="Elena K.A."/>
            <person name="Reva O.N."/>
        </authorList>
    </citation>
    <scope>NUCLEOTIDE SEQUENCE [LARGE SCALE GENOMIC DNA]</scope>
    <source>
        <strain evidence="2 4">UCM B-321</strain>
    </source>
</reference>
<name>A0A0C2E412_9PSED</name>
<evidence type="ECO:0000313" key="4">
    <source>
        <dbReference type="Proteomes" id="UP000031535"/>
    </source>
</evidence>
<dbReference type="OrthoDB" id="1441538at2"/>
<dbReference type="AlphaFoldDB" id="A0A0C2E412"/>
<dbReference type="EMBL" id="JXDG01000082">
    <property type="protein sequence ID" value="KIH80583.1"/>
    <property type="molecule type" value="Genomic_DNA"/>
</dbReference>
<dbReference type="InterPro" id="IPR007803">
    <property type="entry name" value="Asp/Arg/Pro-Hydrxlase"/>
</dbReference>
<dbReference type="Gene3D" id="2.60.120.330">
    <property type="entry name" value="B-lactam Antibiotic, Isopenicillin N Synthase, Chain"/>
    <property type="match status" value="1"/>
</dbReference>
<keyword evidence="4" id="KW-1185">Reference proteome</keyword>
<protein>
    <submittedName>
        <fullName evidence="2">Aspartyl/asparaginyl beta-hydroxylase</fullName>
    </submittedName>
</protein>
<organism evidence="2 4">
    <name type="scientific">Pseudomonas batumici</name>
    <dbReference type="NCBI Taxonomy" id="226910"/>
    <lineage>
        <taxon>Bacteria</taxon>
        <taxon>Pseudomonadati</taxon>
        <taxon>Pseudomonadota</taxon>
        <taxon>Gammaproteobacteria</taxon>
        <taxon>Pseudomonadales</taxon>
        <taxon>Pseudomonadaceae</taxon>
        <taxon>Pseudomonas</taxon>
    </lineage>
</organism>
<dbReference type="Pfam" id="PF05118">
    <property type="entry name" value="Asp_Arg_Hydrox"/>
    <property type="match status" value="1"/>
</dbReference>
<feature type="domain" description="Aspartyl/asparaginy/proline hydroxylase" evidence="1">
    <location>
        <begin position="86"/>
        <end position="172"/>
    </location>
</feature>
<gene>
    <name evidence="3" type="ORF">UCMB321_5614</name>
    <name evidence="2" type="ORF">UCMB321_5703</name>
</gene>
<dbReference type="EMBL" id="JXDG01000112">
    <property type="protein sequence ID" value="KIH80494.1"/>
    <property type="molecule type" value="Genomic_DNA"/>
</dbReference>
<evidence type="ECO:0000313" key="2">
    <source>
        <dbReference type="EMBL" id="KIH80494.1"/>
    </source>
</evidence>
<accession>A0A0C2E412</accession>
<dbReference type="RefSeq" id="WP_040071946.1">
    <property type="nucleotide sequence ID" value="NZ_JXDG01000082.1"/>
</dbReference>
<dbReference type="Proteomes" id="UP000031535">
    <property type="component" value="Unassembled WGS sequence"/>
</dbReference>
<evidence type="ECO:0000259" key="1">
    <source>
        <dbReference type="Pfam" id="PF05118"/>
    </source>
</evidence>
<sequence>MSLPAFSRLPVAVDLPLLLQALTQLGESAWVAHFNSDYYAGEWSGVALISASDALGELAPGKGEAVARKPWLEDPKWSYGLQGLPLEIRSARLLRLGPGGRIHEHRDYDLGAPDADRRLHIPLLSPPDVEFMLDGQRIPMKAGECWFLDLSRPHSVDNWGDRARVHLVLDCRPNAWLEQQIAAGLPSTPAPGLGRAAVALEQFRQWLERDPQLCRELQAQTDSEGFITRTLERAAAHGLHFARSDLCAAMARGRRNWNQPWTA</sequence>
<proteinExistence type="predicted"/>
<dbReference type="PATRIC" id="fig|226910.6.peg.5601"/>
<comment type="caution">
    <text evidence="2">The sequence shown here is derived from an EMBL/GenBank/DDBJ whole genome shotgun (WGS) entry which is preliminary data.</text>
</comment>